<dbReference type="AlphaFoldDB" id="A0A099P088"/>
<evidence type="ECO:0000313" key="2">
    <source>
        <dbReference type="EMBL" id="ONH70973.1"/>
    </source>
</evidence>
<gene>
    <name evidence="2" type="ORF">BOH78_4832</name>
    <name evidence="3" type="ORF">CAS74_004987</name>
    <name evidence="1" type="ORF">JL09_g3372</name>
</gene>
<dbReference type="Proteomes" id="UP000189274">
    <property type="component" value="Unassembled WGS sequence"/>
</dbReference>
<name>A0A099P088_PICKU</name>
<reference evidence="3 6" key="5">
    <citation type="submission" date="2017-05" db="EMBL/GenBank/DDBJ databases">
        <title>The Genome Sequence of Candida krusei Ckrusei653.</title>
        <authorList>
            <person name="Cuomo C."/>
            <person name="Forche A."/>
            <person name="Young S."/>
            <person name="Abouelleil A."/>
            <person name="Cao P."/>
            <person name="Chapman S."/>
            <person name="Cusick C."/>
            <person name="Shea T."/>
            <person name="Nusbaum C."/>
            <person name="Birren B."/>
        </authorList>
    </citation>
    <scope>NUCLEOTIDE SEQUENCE [LARGE SCALE GENOMIC DNA]</scope>
    <source>
        <strain evidence="3 6">Ckrusei653</strain>
    </source>
</reference>
<evidence type="ECO:0000313" key="5">
    <source>
        <dbReference type="Proteomes" id="UP000189274"/>
    </source>
</evidence>
<evidence type="ECO:0000313" key="4">
    <source>
        <dbReference type="Proteomes" id="UP000029867"/>
    </source>
</evidence>
<reference evidence="1" key="2">
    <citation type="submission" date="2014-08" db="EMBL/GenBank/DDBJ databases">
        <title>Exploiting Issatchenkia orientalis SD108 for Succinic Acid Production.</title>
        <authorList>
            <person name="Xiao H."/>
            <person name="Shao Z."/>
            <person name="Jiang Y."/>
            <person name="Dole S."/>
            <person name="Zhao H."/>
        </authorList>
    </citation>
    <scope>NUCLEOTIDE SEQUENCE [LARGE SCALE GENOMIC DNA]</scope>
    <source>
        <strain evidence="1">SD108</strain>
    </source>
</reference>
<evidence type="ECO:0000313" key="1">
    <source>
        <dbReference type="EMBL" id="KGK37506.1"/>
    </source>
</evidence>
<dbReference type="EMBL" id="NHMM01000010">
    <property type="protein sequence ID" value="OUT19868.1"/>
    <property type="molecule type" value="Genomic_DNA"/>
</dbReference>
<proteinExistence type="predicted"/>
<sequence length="124" mass="14628">MRYFNFDPNRTDVTPISETLGKLSPQKVATENLDITRLAENACDQDITEDILEQYVNVAKRINHDSIKKSKRGKKHQSGYLTIKEYDEYLREKYPLAESKTTEKFIKLQRQRAKELMQETKKDE</sequence>
<dbReference type="EMBL" id="MQVM01000046">
    <property type="protein sequence ID" value="ONH70973.1"/>
    <property type="molecule type" value="Genomic_DNA"/>
</dbReference>
<protein>
    <submittedName>
        <fullName evidence="1">Uncharacterized protein</fullName>
    </submittedName>
</protein>
<evidence type="ECO:0000313" key="6">
    <source>
        <dbReference type="Proteomes" id="UP000195871"/>
    </source>
</evidence>
<evidence type="ECO:0000313" key="3">
    <source>
        <dbReference type="EMBL" id="OUT19868.1"/>
    </source>
</evidence>
<dbReference type="Proteomes" id="UP000029867">
    <property type="component" value="Unassembled WGS sequence"/>
</dbReference>
<organism evidence="1 4">
    <name type="scientific">Pichia kudriavzevii</name>
    <name type="common">Yeast</name>
    <name type="synonym">Issatchenkia orientalis</name>
    <dbReference type="NCBI Taxonomy" id="4909"/>
    <lineage>
        <taxon>Eukaryota</taxon>
        <taxon>Fungi</taxon>
        <taxon>Dikarya</taxon>
        <taxon>Ascomycota</taxon>
        <taxon>Saccharomycotina</taxon>
        <taxon>Pichiomycetes</taxon>
        <taxon>Pichiales</taxon>
        <taxon>Pichiaceae</taxon>
        <taxon>Pichia</taxon>
    </lineage>
</organism>
<dbReference type="HOGENOM" id="CLU_2004250_0_0_1"/>
<dbReference type="EMBL" id="JQFK01000035">
    <property type="protein sequence ID" value="KGK37506.1"/>
    <property type="molecule type" value="Genomic_DNA"/>
</dbReference>
<reference evidence="4" key="1">
    <citation type="journal article" date="2014" name="Microb. Cell Fact.">
        <title>Exploiting Issatchenkia orientalis SD108 for succinic acid production.</title>
        <authorList>
            <person name="Xiao H."/>
            <person name="Shao Z."/>
            <person name="Jiang Y."/>
            <person name="Dole S."/>
            <person name="Zhao H."/>
        </authorList>
    </citation>
    <scope>NUCLEOTIDE SEQUENCE [LARGE SCALE GENOMIC DNA]</scope>
    <source>
        <strain evidence="4">SD108</strain>
    </source>
</reference>
<accession>A0A099P088</accession>
<reference evidence="2" key="4">
    <citation type="submission" date="2017-01" db="EMBL/GenBank/DDBJ databases">
        <authorList>
            <person name="Mah S.A."/>
            <person name="Swanson W.J."/>
            <person name="Moy G.W."/>
            <person name="Vacquier V.D."/>
        </authorList>
    </citation>
    <scope>NUCLEOTIDE SEQUENCE [LARGE SCALE GENOMIC DNA]</scope>
    <source>
        <strain evidence="2">129</strain>
    </source>
</reference>
<comment type="caution">
    <text evidence="1">The sequence shown here is derived from an EMBL/GenBank/DDBJ whole genome shotgun (WGS) entry which is preliminary data.</text>
</comment>
<dbReference type="Proteomes" id="UP000195871">
    <property type="component" value="Unassembled WGS sequence"/>
</dbReference>
<reference evidence="5" key="3">
    <citation type="journal article" date="2017" name="Genome Announc.">
        <title>Genome sequences of Cyberlindnera fabianii 65, Pichia kudriavzevii 129, and Saccharomyces cerevisiae 131 isolated from fermented masau fruits in Zimbabwe.</title>
        <authorList>
            <person name="van Rijswijck I.M.H."/>
            <person name="Derks M.F.L."/>
            <person name="Abee T."/>
            <person name="de Ridder D."/>
            <person name="Smid E.J."/>
        </authorList>
    </citation>
    <scope>NUCLEOTIDE SEQUENCE [LARGE SCALE GENOMIC DNA]</scope>
    <source>
        <strain evidence="5">129</strain>
    </source>
</reference>